<feature type="transmembrane region" description="Helical" evidence="6">
    <location>
        <begin position="62"/>
        <end position="82"/>
    </location>
</feature>
<evidence type="ECO:0000256" key="6">
    <source>
        <dbReference type="SAM" id="Phobius"/>
    </source>
</evidence>
<keyword evidence="2" id="KW-1003">Cell membrane</keyword>
<dbReference type="PANTHER" id="PTHR42920">
    <property type="entry name" value="OS03G0707200 PROTEIN-RELATED"/>
    <property type="match status" value="1"/>
</dbReference>
<keyword evidence="3 6" id="KW-0812">Transmembrane</keyword>
<evidence type="ECO:0000256" key="4">
    <source>
        <dbReference type="ARBA" id="ARBA00022989"/>
    </source>
</evidence>
<feature type="transmembrane region" description="Helical" evidence="6">
    <location>
        <begin position="116"/>
        <end position="134"/>
    </location>
</feature>
<gene>
    <name evidence="8" type="ORF">MBAV_000730</name>
</gene>
<keyword evidence="5 6" id="KW-0472">Membrane</keyword>
<reference evidence="8 9" key="1">
    <citation type="submission" date="2015-02" db="EMBL/GenBank/DDBJ databases">
        <title>Single-cell genomics of uncultivated deep-branching MTB reveals a conserved set of magnetosome genes.</title>
        <authorList>
            <person name="Kolinko S."/>
            <person name="Richter M."/>
            <person name="Glockner F.O."/>
            <person name="Brachmann A."/>
            <person name="Schuler D."/>
        </authorList>
    </citation>
    <scope>NUCLEOTIDE SEQUENCE [LARGE SCALE GENOMIC DNA]</scope>
    <source>
        <strain evidence="8">TM-1</strain>
    </source>
</reference>
<dbReference type="InterPro" id="IPR000620">
    <property type="entry name" value="EamA_dom"/>
</dbReference>
<feature type="domain" description="EamA" evidence="7">
    <location>
        <begin position="154"/>
        <end position="294"/>
    </location>
</feature>
<sequence length="305" mass="33364">MIYSLYIIAAMLIWSSQGIVVRMSGLPVEVLVCYSNLFAMAGQSLIFLSPSIRAAVPPLRKFHYIIIYAILVLTNTMTYFIAYEKTSISNTVFTHYIAPVVVAMLAPLLLKERVSVATIVSLIVATIGLWFILGDISLSELARGGGADGNSNRMGILAGLASGVAYALVIIFLRAFAPRYNSYFVVFFQNSFVALSMLVFLIAKGHNFFDPGGHIPRLGSSFWIFILMAIMYSTVAPYLYYRGLTYVEANRAAVLGYTEPLSAIALSVLFLSELPNLRSIIGGVLILLSGYIVIRGGTPQTERVP</sequence>
<feature type="transmembrane region" description="Helical" evidence="6">
    <location>
        <begin position="183"/>
        <end position="202"/>
    </location>
</feature>
<feature type="transmembrane region" description="Helical" evidence="6">
    <location>
        <begin position="28"/>
        <end position="50"/>
    </location>
</feature>
<name>A0A0F3H2B0_9BACT</name>
<evidence type="ECO:0000256" key="5">
    <source>
        <dbReference type="ARBA" id="ARBA00023136"/>
    </source>
</evidence>
<evidence type="ECO:0000313" key="8">
    <source>
        <dbReference type="EMBL" id="KJU87078.1"/>
    </source>
</evidence>
<evidence type="ECO:0000256" key="2">
    <source>
        <dbReference type="ARBA" id="ARBA00022475"/>
    </source>
</evidence>
<accession>A0A0F3H2B0</accession>
<dbReference type="EMBL" id="LACI01000330">
    <property type="protein sequence ID" value="KJU87078.1"/>
    <property type="molecule type" value="Genomic_DNA"/>
</dbReference>
<dbReference type="Pfam" id="PF00892">
    <property type="entry name" value="EamA"/>
    <property type="match status" value="2"/>
</dbReference>
<evidence type="ECO:0000256" key="3">
    <source>
        <dbReference type="ARBA" id="ARBA00022692"/>
    </source>
</evidence>
<dbReference type="GO" id="GO:0005886">
    <property type="term" value="C:plasma membrane"/>
    <property type="evidence" value="ECO:0007669"/>
    <property type="project" value="UniProtKB-SubCell"/>
</dbReference>
<protein>
    <submittedName>
        <fullName evidence="8">Permease</fullName>
    </submittedName>
</protein>
<feature type="transmembrane region" description="Helical" evidence="6">
    <location>
        <begin position="154"/>
        <end position="176"/>
    </location>
</feature>
<dbReference type="AlphaFoldDB" id="A0A0F3H2B0"/>
<feature type="transmembrane region" description="Helical" evidence="6">
    <location>
        <begin position="222"/>
        <end position="240"/>
    </location>
</feature>
<feature type="domain" description="EamA" evidence="7">
    <location>
        <begin position="3"/>
        <end position="133"/>
    </location>
</feature>
<proteinExistence type="predicted"/>
<feature type="transmembrane region" description="Helical" evidence="6">
    <location>
        <begin position="277"/>
        <end position="294"/>
    </location>
</feature>
<feature type="transmembrane region" description="Helical" evidence="6">
    <location>
        <begin position="88"/>
        <end position="109"/>
    </location>
</feature>
<dbReference type="InterPro" id="IPR037185">
    <property type="entry name" value="EmrE-like"/>
</dbReference>
<dbReference type="InterPro" id="IPR051258">
    <property type="entry name" value="Diverse_Substrate_Transporter"/>
</dbReference>
<evidence type="ECO:0000313" key="9">
    <source>
        <dbReference type="Proteomes" id="UP000033423"/>
    </source>
</evidence>
<feature type="transmembrane region" description="Helical" evidence="6">
    <location>
        <begin position="252"/>
        <end position="271"/>
    </location>
</feature>
<comment type="caution">
    <text evidence="8">The sequence shown here is derived from an EMBL/GenBank/DDBJ whole genome shotgun (WGS) entry which is preliminary data.</text>
</comment>
<keyword evidence="9" id="KW-1185">Reference proteome</keyword>
<dbReference type="SUPFAM" id="SSF103481">
    <property type="entry name" value="Multidrug resistance efflux transporter EmrE"/>
    <property type="match status" value="2"/>
</dbReference>
<evidence type="ECO:0000256" key="1">
    <source>
        <dbReference type="ARBA" id="ARBA00004651"/>
    </source>
</evidence>
<evidence type="ECO:0000259" key="7">
    <source>
        <dbReference type="Pfam" id="PF00892"/>
    </source>
</evidence>
<keyword evidence="4 6" id="KW-1133">Transmembrane helix</keyword>
<comment type="subcellular location">
    <subcellularLocation>
        <location evidence="1">Cell membrane</location>
        <topology evidence="1">Multi-pass membrane protein</topology>
    </subcellularLocation>
</comment>
<dbReference type="Proteomes" id="UP000033423">
    <property type="component" value="Unassembled WGS sequence"/>
</dbReference>
<organism evidence="8 9">
    <name type="scientific">Candidatus Magnetobacterium bavaricum</name>
    <dbReference type="NCBI Taxonomy" id="29290"/>
    <lineage>
        <taxon>Bacteria</taxon>
        <taxon>Pseudomonadati</taxon>
        <taxon>Nitrospirota</taxon>
        <taxon>Thermodesulfovibrionia</taxon>
        <taxon>Thermodesulfovibrionales</taxon>
        <taxon>Candidatus Magnetobacteriaceae</taxon>
        <taxon>Candidatus Magnetobacterium</taxon>
    </lineage>
</organism>
<dbReference type="PANTHER" id="PTHR42920:SF5">
    <property type="entry name" value="EAMA DOMAIN-CONTAINING PROTEIN"/>
    <property type="match status" value="1"/>
</dbReference>